<sequence>MVDLRWHVTRRFVSNLPVIVCSSRFRFDYIMAASSVLLSDLKAGGVSSQVLGSKKLTRWQVDVCRRASPRHWVYSVL</sequence>
<dbReference type="Gramene" id="A06p43070.2_BraZ1">
    <property type="protein sequence ID" value="A06p43070.2_BraZ1.CDS"/>
    <property type="gene ID" value="A06g43070.2_BraZ1"/>
</dbReference>
<protein>
    <submittedName>
        <fullName evidence="1 2">Uncharacterized protein</fullName>
    </submittedName>
</protein>
<organism evidence="4">
    <name type="scientific">Brassica campestris</name>
    <name type="common">Field mustard</name>
    <dbReference type="NCBI Taxonomy" id="3711"/>
    <lineage>
        <taxon>Eukaryota</taxon>
        <taxon>Viridiplantae</taxon>
        <taxon>Streptophyta</taxon>
        <taxon>Embryophyta</taxon>
        <taxon>Tracheophyta</taxon>
        <taxon>Spermatophyta</taxon>
        <taxon>Magnoliopsida</taxon>
        <taxon>eudicotyledons</taxon>
        <taxon>Gunneridae</taxon>
        <taxon>Pentapetalae</taxon>
        <taxon>rosids</taxon>
        <taxon>malvids</taxon>
        <taxon>Brassicales</taxon>
        <taxon>Brassicaceae</taxon>
        <taxon>Brassiceae</taxon>
        <taxon>Brassica</taxon>
    </lineage>
</organism>
<evidence type="ECO:0000313" key="1">
    <source>
        <dbReference type="EMBL" id="CAG7872067.1"/>
    </source>
</evidence>
<evidence type="ECO:0000313" key="2">
    <source>
        <dbReference type="EMBL" id="CAG7910164.1"/>
    </source>
</evidence>
<evidence type="ECO:0000313" key="4">
    <source>
        <dbReference type="EMBL" id="VDD17729.1"/>
    </source>
</evidence>
<name>A0A3P6DF58_BRACM</name>
<gene>
    <name evidence="3" type="ORF">BRAA06T26487Z</name>
    <name evidence="4" type="ORF">BRAA10T43442Z</name>
    <name evidence="1" type="ORF">BRAPAZ1V2_A06P43070.2</name>
    <name evidence="2" type="ORF">BRAPAZ1V2_A10P14100.2</name>
</gene>
<dbReference type="Proteomes" id="UP000694005">
    <property type="component" value="Chromosome A10"/>
</dbReference>
<dbReference type="AlphaFoldDB" id="A0A3P6DF58"/>
<dbReference type="Proteomes" id="UP000694005">
    <property type="component" value="Chromosome A06"/>
</dbReference>
<dbReference type="EMBL" id="LS974622">
    <property type="protein sequence ID" value="CAG7872067.1"/>
    <property type="molecule type" value="Genomic_DNA"/>
</dbReference>
<proteinExistence type="predicted"/>
<dbReference type="EMBL" id="LS974626">
    <property type="protein sequence ID" value="CAG7910164.1"/>
    <property type="molecule type" value="Genomic_DNA"/>
</dbReference>
<dbReference type="EMBL" id="LR031569">
    <property type="protein sequence ID" value="VDC67947.1"/>
    <property type="molecule type" value="Genomic_DNA"/>
</dbReference>
<dbReference type="EMBL" id="LR031577">
    <property type="protein sequence ID" value="VDD17729.1"/>
    <property type="molecule type" value="Genomic_DNA"/>
</dbReference>
<accession>A0A3P6DF58</accession>
<evidence type="ECO:0000313" key="3">
    <source>
        <dbReference type="EMBL" id="VDC67947.1"/>
    </source>
</evidence>
<dbReference type="Gramene" id="A10p14100.2_BraZ1">
    <property type="protein sequence ID" value="A10p14100.2_BraZ1.CDS"/>
    <property type="gene ID" value="A10g14100.2_BraZ1"/>
</dbReference>
<reference evidence="4" key="1">
    <citation type="submission" date="2018-11" db="EMBL/GenBank/DDBJ databases">
        <authorList>
            <consortium name="Genoscope - CEA"/>
            <person name="William W."/>
        </authorList>
    </citation>
    <scope>NUCLEOTIDE SEQUENCE</scope>
</reference>